<dbReference type="Proteomes" id="UP000632339">
    <property type="component" value="Unassembled WGS sequence"/>
</dbReference>
<dbReference type="EMBL" id="BMLI01000002">
    <property type="protein sequence ID" value="GGN00527.1"/>
    <property type="molecule type" value="Genomic_DNA"/>
</dbReference>
<evidence type="ECO:0000313" key="2">
    <source>
        <dbReference type="Proteomes" id="UP000632339"/>
    </source>
</evidence>
<dbReference type="RefSeq" id="WP_019940443.1">
    <property type="nucleotide sequence ID" value="NZ_BMLI01000002.1"/>
</dbReference>
<comment type="caution">
    <text evidence="1">The sequence shown here is derived from an EMBL/GenBank/DDBJ whole genome shotgun (WGS) entry which is preliminary data.</text>
</comment>
<proteinExistence type="predicted"/>
<keyword evidence="2" id="KW-1185">Reference proteome</keyword>
<dbReference type="SUPFAM" id="SSF52266">
    <property type="entry name" value="SGNH hydrolase"/>
    <property type="match status" value="1"/>
</dbReference>
<sequence>MKLRYTLFSGIFALTLLLITELLLRMGLTFFGYPFLRPADYLFTRFYDNMQELRTKEVRRGGPVKSVLILGGSVVSAPFSHMESRLDTILRKHYGPGADFAFYNIACPGHTSLDNALKYSLLEDHRFDLVIYYEAINENRANNIPPALFSDDYTHMRWYHDIHLLRAHPELNFTVIPYLIHIAASHLRDRLIHQTYISMEQVDPQFEQYGADIKTGASYRKNMEQIIQIARKRGDRLLLMSYASYFPPHVILTGEQQDMDHFAGCRFASPTLIWGRPENVKKGIDVHNAILRSLVRQYRPMFLDMEARMPKEQNLFCDVCHLSEPGAQRFAHEIVEFIIRHKILE</sequence>
<name>A0ABQ2I8X2_9BACT</name>
<reference evidence="2" key="1">
    <citation type="journal article" date="2019" name="Int. J. Syst. Evol. Microbiol.">
        <title>The Global Catalogue of Microorganisms (GCM) 10K type strain sequencing project: providing services to taxonomists for standard genome sequencing and annotation.</title>
        <authorList>
            <consortium name="The Broad Institute Genomics Platform"/>
            <consortium name="The Broad Institute Genome Sequencing Center for Infectious Disease"/>
            <person name="Wu L."/>
            <person name="Ma J."/>
        </authorList>
    </citation>
    <scope>NUCLEOTIDE SEQUENCE [LARGE SCALE GENOMIC DNA]</scope>
    <source>
        <strain evidence="2">CGMCC 1.6375</strain>
    </source>
</reference>
<accession>A0ABQ2I8X2</accession>
<protein>
    <recommendedName>
        <fullName evidence="3">SGNH/GDSL hydrolase family protein</fullName>
    </recommendedName>
</protein>
<gene>
    <name evidence="1" type="ORF">GCM10010967_38420</name>
</gene>
<dbReference type="Gene3D" id="3.40.50.1110">
    <property type="entry name" value="SGNH hydrolase"/>
    <property type="match status" value="1"/>
</dbReference>
<evidence type="ECO:0008006" key="3">
    <source>
        <dbReference type="Google" id="ProtNLM"/>
    </source>
</evidence>
<evidence type="ECO:0000313" key="1">
    <source>
        <dbReference type="EMBL" id="GGN00527.1"/>
    </source>
</evidence>
<dbReference type="InterPro" id="IPR036514">
    <property type="entry name" value="SGNH_hydro_sf"/>
</dbReference>
<organism evidence="1 2">
    <name type="scientific">Dyadobacter beijingensis</name>
    <dbReference type="NCBI Taxonomy" id="365489"/>
    <lineage>
        <taxon>Bacteria</taxon>
        <taxon>Pseudomonadati</taxon>
        <taxon>Bacteroidota</taxon>
        <taxon>Cytophagia</taxon>
        <taxon>Cytophagales</taxon>
        <taxon>Spirosomataceae</taxon>
        <taxon>Dyadobacter</taxon>
    </lineage>
</organism>